<dbReference type="InterPro" id="IPR009998">
    <property type="entry name" value="YfaZ"/>
</dbReference>
<dbReference type="EMBL" id="JBHRYN010000005">
    <property type="protein sequence ID" value="MFC3700481.1"/>
    <property type="molecule type" value="Genomic_DNA"/>
</dbReference>
<name>A0ABV7WMD4_9GAMM</name>
<evidence type="ECO:0000256" key="1">
    <source>
        <dbReference type="SAM" id="SignalP"/>
    </source>
</evidence>
<keyword evidence="1" id="KW-0732">Signal</keyword>
<sequence>MFYKIATGTAALLMAGSAFAGGAIDFGLSNTSVRIEHDAAMVGTGAHFTVGGVYNETNQSSAILAGFNAVDATMANKEMIGGIGFKAMGLSNTVADFAVGLGVGGFVRWQPDFMNGLGFEGQAYFSPSILSFGDLTSANELVARVTYKVLPQARVFLGYHDLRGEYDISGEAETGLVDSTVHLGFRMTY</sequence>
<evidence type="ECO:0000313" key="3">
    <source>
        <dbReference type="Proteomes" id="UP001595710"/>
    </source>
</evidence>
<proteinExistence type="predicted"/>
<evidence type="ECO:0000313" key="2">
    <source>
        <dbReference type="EMBL" id="MFC3700481.1"/>
    </source>
</evidence>
<gene>
    <name evidence="2" type="ORF">ACFOND_02430</name>
</gene>
<dbReference type="RefSeq" id="WP_215999609.1">
    <property type="nucleotide sequence ID" value="NZ_JBHRYN010000005.1"/>
</dbReference>
<dbReference type="Proteomes" id="UP001595710">
    <property type="component" value="Unassembled WGS sequence"/>
</dbReference>
<feature type="chain" id="PRO_5045848849" evidence="1">
    <location>
        <begin position="21"/>
        <end position="189"/>
    </location>
</feature>
<dbReference type="Pfam" id="PF07437">
    <property type="entry name" value="YfaZ"/>
    <property type="match status" value="1"/>
</dbReference>
<reference evidence="3" key="1">
    <citation type="journal article" date="2019" name="Int. J. Syst. Evol. Microbiol.">
        <title>The Global Catalogue of Microorganisms (GCM) 10K type strain sequencing project: providing services to taxonomists for standard genome sequencing and annotation.</title>
        <authorList>
            <consortium name="The Broad Institute Genomics Platform"/>
            <consortium name="The Broad Institute Genome Sequencing Center for Infectious Disease"/>
            <person name="Wu L."/>
            <person name="Ma J."/>
        </authorList>
    </citation>
    <scope>NUCLEOTIDE SEQUENCE [LARGE SCALE GENOMIC DNA]</scope>
    <source>
        <strain evidence="3">CECT 8288</strain>
    </source>
</reference>
<protein>
    <submittedName>
        <fullName evidence="2">YfaZ family outer membrane protein</fullName>
    </submittedName>
</protein>
<accession>A0ABV7WMD4</accession>
<organism evidence="2 3">
    <name type="scientific">Reinekea marina</name>
    <dbReference type="NCBI Taxonomy" id="1310421"/>
    <lineage>
        <taxon>Bacteria</taxon>
        <taxon>Pseudomonadati</taxon>
        <taxon>Pseudomonadota</taxon>
        <taxon>Gammaproteobacteria</taxon>
        <taxon>Oceanospirillales</taxon>
        <taxon>Saccharospirillaceae</taxon>
        <taxon>Reinekea</taxon>
    </lineage>
</organism>
<keyword evidence="3" id="KW-1185">Reference proteome</keyword>
<feature type="signal peptide" evidence="1">
    <location>
        <begin position="1"/>
        <end position="20"/>
    </location>
</feature>
<comment type="caution">
    <text evidence="2">The sequence shown here is derived from an EMBL/GenBank/DDBJ whole genome shotgun (WGS) entry which is preliminary data.</text>
</comment>